<keyword evidence="9" id="KW-1133">Transmembrane helix</keyword>
<evidence type="ECO:0000256" key="2">
    <source>
        <dbReference type="ARBA" id="ARBA00022529"/>
    </source>
</evidence>
<evidence type="ECO:0000256" key="5">
    <source>
        <dbReference type="ARBA" id="ARBA00023200"/>
    </source>
</evidence>
<keyword evidence="2 7" id="KW-0929">Antimicrobial</keyword>
<comment type="catalytic activity">
    <reaction evidence="1 7">
        <text>Hydrolysis of (1-&gt;4)-beta-linkages between N-acetylmuramic acid and N-acetyl-D-glucosamine residues in a peptidoglycan and between N-acetyl-D-glucosamine residues in chitodextrins.</text>
        <dbReference type="EC" id="3.2.1.17"/>
    </reaction>
</comment>
<dbReference type="InterPro" id="IPR023346">
    <property type="entry name" value="Lysozyme-like_dom_sf"/>
</dbReference>
<dbReference type="Gene3D" id="1.10.530.40">
    <property type="match status" value="1"/>
</dbReference>
<comment type="caution">
    <text evidence="10">The sequence shown here is derived from an EMBL/GenBank/DDBJ whole genome shotgun (WGS) entry which is preliminary data.</text>
</comment>
<dbReference type="InterPro" id="IPR023347">
    <property type="entry name" value="Lysozyme_dom_sf"/>
</dbReference>
<dbReference type="SUPFAM" id="SSF53955">
    <property type="entry name" value="Lysozyme-like"/>
    <property type="match status" value="1"/>
</dbReference>
<dbReference type="InterPro" id="IPR051018">
    <property type="entry name" value="Bacteriophage_GH24"/>
</dbReference>
<feature type="compositionally biased region" description="Low complexity" evidence="8">
    <location>
        <begin position="328"/>
        <end position="344"/>
    </location>
</feature>
<keyword evidence="5" id="KW-1035">Host cytoplasm</keyword>
<dbReference type="GO" id="GO:0031640">
    <property type="term" value="P:killing of cells of another organism"/>
    <property type="evidence" value="ECO:0007669"/>
    <property type="project" value="UniProtKB-KW"/>
</dbReference>
<dbReference type="GO" id="GO:0009253">
    <property type="term" value="P:peptidoglycan catabolic process"/>
    <property type="evidence" value="ECO:0007669"/>
    <property type="project" value="InterPro"/>
</dbReference>
<keyword evidence="4 7" id="KW-0378">Hydrolase</keyword>
<feature type="transmembrane region" description="Helical" evidence="9">
    <location>
        <begin position="353"/>
        <end position="373"/>
    </location>
</feature>
<evidence type="ECO:0000256" key="7">
    <source>
        <dbReference type="RuleBase" id="RU003788"/>
    </source>
</evidence>
<dbReference type="AlphaFoldDB" id="A0A8J3A2G5"/>
<feature type="compositionally biased region" description="Basic and acidic residues" evidence="8">
    <location>
        <begin position="183"/>
        <end position="194"/>
    </location>
</feature>
<keyword evidence="3 7" id="KW-0081">Bacteriolytic enzyme</keyword>
<evidence type="ECO:0000256" key="1">
    <source>
        <dbReference type="ARBA" id="ARBA00000632"/>
    </source>
</evidence>
<dbReference type="EMBL" id="BMGZ01000001">
    <property type="protein sequence ID" value="GGH93866.1"/>
    <property type="molecule type" value="Genomic_DNA"/>
</dbReference>
<dbReference type="GO" id="GO:0003796">
    <property type="term" value="F:lysozyme activity"/>
    <property type="evidence" value="ECO:0007669"/>
    <property type="project" value="UniProtKB-EC"/>
</dbReference>
<feature type="compositionally biased region" description="Acidic residues" evidence="8">
    <location>
        <begin position="230"/>
        <end position="246"/>
    </location>
</feature>
<name>A0A8J3A2G5_9PROT</name>
<evidence type="ECO:0000256" key="3">
    <source>
        <dbReference type="ARBA" id="ARBA00022638"/>
    </source>
</evidence>
<dbReference type="GO" id="GO:0016998">
    <property type="term" value="P:cell wall macromolecule catabolic process"/>
    <property type="evidence" value="ECO:0007669"/>
    <property type="project" value="InterPro"/>
</dbReference>
<feature type="compositionally biased region" description="Low complexity" evidence="8">
    <location>
        <begin position="306"/>
        <end position="319"/>
    </location>
</feature>
<dbReference type="PANTHER" id="PTHR38107">
    <property type="match status" value="1"/>
</dbReference>
<evidence type="ECO:0000256" key="4">
    <source>
        <dbReference type="ARBA" id="ARBA00022801"/>
    </source>
</evidence>
<keyword evidence="6 7" id="KW-0326">Glycosidase</keyword>
<reference evidence="10" key="1">
    <citation type="journal article" date="2014" name="Int. J. Syst. Evol. Microbiol.">
        <title>Complete genome sequence of Corynebacterium casei LMG S-19264T (=DSM 44701T), isolated from a smear-ripened cheese.</title>
        <authorList>
            <consortium name="US DOE Joint Genome Institute (JGI-PGF)"/>
            <person name="Walter F."/>
            <person name="Albersmeier A."/>
            <person name="Kalinowski J."/>
            <person name="Ruckert C."/>
        </authorList>
    </citation>
    <scope>NUCLEOTIDE SEQUENCE</scope>
    <source>
        <strain evidence="10">CGMCC 1.14984</strain>
    </source>
</reference>
<dbReference type="PANTHER" id="PTHR38107:SF3">
    <property type="entry name" value="LYSOZYME RRRD-RELATED"/>
    <property type="match status" value="1"/>
</dbReference>
<evidence type="ECO:0000256" key="6">
    <source>
        <dbReference type="ARBA" id="ARBA00023295"/>
    </source>
</evidence>
<evidence type="ECO:0000313" key="10">
    <source>
        <dbReference type="EMBL" id="GGH93866.1"/>
    </source>
</evidence>
<feature type="region of interest" description="Disordered" evidence="8">
    <location>
        <begin position="226"/>
        <end position="345"/>
    </location>
</feature>
<sequence length="383" mass="40422">MAPEGDGMRASQTGIDLIKHFEGIRLDAYKDVAGIWTIGYGHIGPISIDGRRYDSVAAAVAANGGQPVRISQGYAEELLRDELQRFEEGVSGGLKRDINQNQFDAFVSLSYNIGVSAFRGSSALKFFNQGKITEAADAITWWNKATVNGQKQVVQGLVNRRAAEKALFLQPMDSNELGDTDEDSSRVTPEENSPRRKNIGSSRTMEGAVVAGAGGAASAGAAWMNRDKDEEGSEDGEPDSGDDGDTTGDTGTDTGTDTDSGTTTDAPGEEDSSTDEPADGEPADDTGTDDTDTDDATEDSTDDTSSDTSTDGSTGATDDVASDDTAGDDTGTGTEVGTPPVTDPEITREDYTLAFQVAIGVIIVIAVLYIIYARIDDWLNHKR</sequence>
<dbReference type="InterPro" id="IPR002196">
    <property type="entry name" value="Glyco_hydro_24"/>
</dbReference>
<keyword evidence="9" id="KW-0812">Transmembrane</keyword>
<reference evidence="10" key="2">
    <citation type="submission" date="2020-09" db="EMBL/GenBank/DDBJ databases">
        <authorList>
            <person name="Sun Q."/>
            <person name="Zhou Y."/>
        </authorList>
    </citation>
    <scope>NUCLEOTIDE SEQUENCE</scope>
    <source>
        <strain evidence="10">CGMCC 1.14984</strain>
    </source>
</reference>
<keyword evidence="9" id="KW-0472">Membrane</keyword>
<dbReference type="HAMAP" id="MF_04110">
    <property type="entry name" value="ENDOLYSIN_T4"/>
    <property type="match status" value="1"/>
</dbReference>
<feature type="compositionally biased region" description="Low complexity" evidence="8">
    <location>
        <begin position="247"/>
        <end position="265"/>
    </location>
</feature>
<dbReference type="EC" id="3.2.1.17" evidence="7"/>
<comment type="similarity">
    <text evidence="7">Belongs to the glycosyl hydrolase 24 family.</text>
</comment>
<organism evidence="10 11">
    <name type="scientific">Aquisalinus luteolus</name>
    <dbReference type="NCBI Taxonomy" id="1566827"/>
    <lineage>
        <taxon>Bacteria</taxon>
        <taxon>Pseudomonadati</taxon>
        <taxon>Pseudomonadota</taxon>
        <taxon>Alphaproteobacteria</taxon>
        <taxon>Parvularculales</taxon>
        <taxon>Parvularculaceae</taxon>
        <taxon>Aquisalinus</taxon>
    </lineage>
</organism>
<accession>A0A8J3A2G5</accession>
<dbReference type="Proteomes" id="UP000621856">
    <property type="component" value="Unassembled WGS sequence"/>
</dbReference>
<evidence type="ECO:0000313" key="11">
    <source>
        <dbReference type="Proteomes" id="UP000621856"/>
    </source>
</evidence>
<dbReference type="Pfam" id="PF00959">
    <property type="entry name" value="Phage_lysozyme"/>
    <property type="match status" value="1"/>
</dbReference>
<evidence type="ECO:0000256" key="9">
    <source>
        <dbReference type="SAM" id="Phobius"/>
    </source>
</evidence>
<evidence type="ECO:0000256" key="8">
    <source>
        <dbReference type="SAM" id="MobiDB-lite"/>
    </source>
</evidence>
<feature type="region of interest" description="Disordered" evidence="8">
    <location>
        <begin position="169"/>
        <end position="204"/>
    </location>
</feature>
<dbReference type="InterPro" id="IPR033907">
    <property type="entry name" value="Endolysin_autolysin"/>
</dbReference>
<dbReference type="InterPro" id="IPR034690">
    <property type="entry name" value="Endolysin_T4_type"/>
</dbReference>
<feature type="compositionally biased region" description="Acidic residues" evidence="8">
    <location>
        <begin position="267"/>
        <end position="305"/>
    </location>
</feature>
<protein>
    <recommendedName>
        <fullName evidence="7">Lysozyme</fullName>
        <ecNumber evidence="7">3.2.1.17</ecNumber>
    </recommendedName>
</protein>
<proteinExistence type="inferred from homology"/>
<gene>
    <name evidence="10" type="ORF">GCM10011355_06710</name>
</gene>
<dbReference type="GO" id="GO:0042742">
    <property type="term" value="P:defense response to bacterium"/>
    <property type="evidence" value="ECO:0007669"/>
    <property type="project" value="UniProtKB-KW"/>
</dbReference>
<dbReference type="CDD" id="cd00737">
    <property type="entry name" value="lyz_endolysin_autolysin"/>
    <property type="match status" value="1"/>
</dbReference>